<dbReference type="HOGENOM" id="CLU_1065582_0_0_1"/>
<proteinExistence type="inferred from homology"/>
<gene>
    <name evidence="9" type="ORF">CANTEDRAFT_132776</name>
</gene>
<dbReference type="GO" id="GO:0005524">
    <property type="term" value="F:ATP binding"/>
    <property type="evidence" value="ECO:0007669"/>
    <property type="project" value="UniProtKB-KW"/>
</dbReference>
<protein>
    <recommendedName>
        <fullName evidence="11">ABC transmembrane type-1 domain-containing protein</fullName>
    </recommendedName>
</protein>
<dbReference type="GO" id="GO:0008559">
    <property type="term" value="F:ABC-type xenobiotic transporter activity"/>
    <property type="evidence" value="ECO:0007669"/>
    <property type="project" value="TreeGrafter"/>
</dbReference>
<evidence type="ECO:0000256" key="1">
    <source>
        <dbReference type="ARBA" id="ARBA00004141"/>
    </source>
</evidence>
<dbReference type="AlphaFoldDB" id="G3AWE5"/>
<dbReference type="GO" id="GO:0005886">
    <property type="term" value="C:plasma membrane"/>
    <property type="evidence" value="ECO:0007669"/>
    <property type="project" value="TreeGrafter"/>
</dbReference>
<accession>G3AWE5</accession>
<dbReference type="InterPro" id="IPR050173">
    <property type="entry name" value="ABC_transporter_C-like"/>
</dbReference>
<dbReference type="SUPFAM" id="SSF90123">
    <property type="entry name" value="ABC transporter transmembrane region"/>
    <property type="match status" value="1"/>
</dbReference>
<dbReference type="PANTHER" id="PTHR24223:SF456">
    <property type="entry name" value="MULTIDRUG RESISTANCE-ASSOCIATED PROTEIN LETHAL(2)03659"/>
    <property type="match status" value="1"/>
</dbReference>
<evidence type="ECO:0000256" key="6">
    <source>
        <dbReference type="ARBA" id="ARBA00022989"/>
    </source>
</evidence>
<evidence type="ECO:0000313" key="10">
    <source>
        <dbReference type="Proteomes" id="UP000000707"/>
    </source>
</evidence>
<keyword evidence="6 8" id="KW-1133">Transmembrane helix</keyword>
<dbReference type="InterPro" id="IPR036640">
    <property type="entry name" value="ABC1_TM_sf"/>
</dbReference>
<reference evidence="9 10" key="1">
    <citation type="journal article" date="2011" name="Proc. Natl. Acad. Sci. U.S.A.">
        <title>Comparative genomics of xylose-fermenting fungi for enhanced biofuel production.</title>
        <authorList>
            <person name="Wohlbach D.J."/>
            <person name="Kuo A."/>
            <person name="Sato T.K."/>
            <person name="Potts K.M."/>
            <person name="Salamov A.A."/>
            <person name="LaButti K.M."/>
            <person name="Sun H."/>
            <person name="Clum A."/>
            <person name="Pangilinan J.L."/>
            <person name="Lindquist E.A."/>
            <person name="Lucas S."/>
            <person name="Lapidus A."/>
            <person name="Jin M."/>
            <person name="Gunawan C."/>
            <person name="Balan V."/>
            <person name="Dale B.E."/>
            <person name="Jeffries T.W."/>
            <person name="Zinkel R."/>
            <person name="Barry K.W."/>
            <person name="Grigoriev I.V."/>
            <person name="Gasch A.P."/>
        </authorList>
    </citation>
    <scope>NUCLEOTIDE SEQUENCE [LARGE SCALE GENOMIC DNA]</scope>
    <source>
        <strain evidence="10">ATCC 10573 / BCRC 21748 / CBS 615 / JCM 9827 / NBRC 10315 / NRRL Y-1498 / VKM Y-70</strain>
    </source>
</reference>
<dbReference type="PANTHER" id="PTHR24223">
    <property type="entry name" value="ATP-BINDING CASSETTE SUB-FAMILY C"/>
    <property type="match status" value="1"/>
</dbReference>
<comment type="subcellular location">
    <subcellularLocation>
        <location evidence="1">Membrane</location>
        <topology evidence="1">Multi-pass membrane protein</topology>
    </subcellularLocation>
</comment>
<dbReference type="EMBL" id="GL996510">
    <property type="protein sequence ID" value="EGV66524.1"/>
    <property type="molecule type" value="Genomic_DNA"/>
</dbReference>
<evidence type="ECO:0008006" key="11">
    <source>
        <dbReference type="Google" id="ProtNLM"/>
    </source>
</evidence>
<evidence type="ECO:0000313" key="9">
    <source>
        <dbReference type="EMBL" id="EGV66524.1"/>
    </source>
</evidence>
<comment type="similarity">
    <text evidence="2">Belongs to the ABC transporter superfamily. ABCC family. Conjugate transporter (TC 3.A.1.208) subfamily.</text>
</comment>
<evidence type="ECO:0000256" key="2">
    <source>
        <dbReference type="ARBA" id="ARBA00009726"/>
    </source>
</evidence>
<feature type="transmembrane region" description="Helical" evidence="8">
    <location>
        <begin position="182"/>
        <end position="202"/>
    </location>
</feature>
<dbReference type="OrthoDB" id="4090645at2759"/>
<organism evidence="10">
    <name type="scientific">Candida tenuis (strain ATCC 10573 / BCRC 21748 / CBS 615 / JCM 9827 / NBRC 10315 / NRRL Y-1498 / VKM Y-70)</name>
    <name type="common">Yeast</name>
    <name type="synonym">Yamadazyma tenuis</name>
    <dbReference type="NCBI Taxonomy" id="590646"/>
    <lineage>
        <taxon>Eukaryota</taxon>
        <taxon>Fungi</taxon>
        <taxon>Dikarya</taxon>
        <taxon>Ascomycota</taxon>
        <taxon>Saccharomycotina</taxon>
        <taxon>Pichiomycetes</taxon>
        <taxon>Debaryomycetaceae</taxon>
        <taxon>Yamadazyma</taxon>
    </lineage>
</organism>
<keyword evidence="5" id="KW-0067">ATP-binding</keyword>
<evidence type="ECO:0000256" key="4">
    <source>
        <dbReference type="ARBA" id="ARBA00022741"/>
    </source>
</evidence>
<evidence type="ECO:0000256" key="7">
    <source>
        <dbReference type="ARBA" id="ARBA00023136"/>
    </source>
</evidence>
<keyword evidence="7 8" id="KW-0472">Membrane</keyword>
<evidence type="ECO:0000256" key="5">
    <source>
        <dbReference type="ARBA" id="ARBA00022840"/>
    </source>
</evidence>
<dbReference type="Proteomes" id="UP000000707">
    <property type="component" value="Unassembled WGS sequence"/>
</dbReference>
<keyword evidence="4" id="KW-0547">Nucleotide-binding</keyword>
<evidence type="ECO:0000256" key="8">
    <source>
        <dbReference type="SAM" id="Phobius"/>
    </source>
</evidence>
<sequence>MSNDLYKLQRRSLTPFLSKRVPPIPSEEERTVYPESKANIVSQMFFGWLIPLFNVGYKRTLQPEDMYSLTENTKVEYLAGQFNTFFNHYLPIAKEQHIANKCKDRGETVSTSSVDPDDDLEDFKVPRMMVLWCLFLTCKWTYLGAIVFVTLSGLAQCLTPLLTKALIKYVEMKTLGLEHNTGRGVGLAIGAVIMVMFAALTVNQGFYRGMMTAVLDNFSDFLGLYSRGVDRQPWGLGLDGARCVGVVSRGNWRCFEENVCS</sequence>
<name>G3AWE5_CANTC</name>
<feature type="transmembrane region" description="Helical" evidence="8">
    <location>
        <begin position="129"/>
        <end position="162"/>
    </location>
</feature>
<evidence type="ECO:0000256" key="3">
    <source>
        <dbReference type="ARBA" id="ARBA00022692"/>
    </source>
</evidence>
<keyword evidence="10" id="KW-1185">Reference proteome</keyword>
<keyword evidence="3 8" id="KW-0812">Transmembrane</keyword>
<dbReference type="eggNOG" id="KOG0054">
    <property type="taxonomic scope" value="Eukaryota"/>
</dbReference>